<keyword evidence="2" id="KW-1133">Transmembrane helix</keyword>
<name>A0A1H2M164_9ACTN</name>
<reference evidence="4" key="1">
    <citation type="submission" date="2016-10" db="EMBL/GenBank/DDBJ databases">
        <authorList>
            <person name="Varghese N."/>
            <person name="Submissions S."/>
        </authorList>
    </citation>
    <scope>NUCLEOTIDE SEQUENCE [LARGE SCALE GENOMIC DNA]</scope>
    <source>
        <strain evidence="4">DSM 21743</strain>
    </source>
</reference>
<dbReference type="Proteomes" id="UP000198825">
    <property type="component" value="Chromosome I"/>
</dbReference>
<protein>
    <recommendedName>
        <fullName evidence="5">DUF3093 domain-containing protein</fullName>
    </recommendedName>
</protein>
<accession>A0A1H2M164</accession>
<sequence>MRFRERVSVPPGWLALAVLFALTLAVAFGYYLGIAWAVGVGLFSFVAVALGFRSASFTTEVDDDEIRVGRAVVGREWVAAVRPLDTAGTRLRSGVEADARAHLVLRPWVSTCVELTLADPADPVPYWLVSTRRPGALATALGWVPAEPDAEPAQPAPSAGAEAPPRA</sequence>
<evidence type="ECO:0000313" key="3">
    <source>
        <dbReference type="EMBL" id="SDU86745.1"/>
    </source>
</evidence>
<dbReference type="InterPro" id="IPR021443">
    <property type="entry name" value="DUF3093"/>
</dbReference>
<feature type="transmembrane region" description="Helical" evidence="2">
    <location>
        <begin position="12"/>
        <end position="28"/>
    </location>
</feature>
<evidence type="ECO:0008006" key="5">
    <source>
        <dbReference type="Google" id="ProtNLM"/>
    </source>
</evidence>
<dbReference type="Pfam" id="PF11292">
    <property type="entry name" value="DUF3093"/>
    <property type="match status" value="1"/>
</dbReference>
<organism evidence="3 4">
    <name type="scientific">Microlunatus sagamiharensis</name>
    <dbReference type="NCBI Taxonomy" id="546874"/>
    <lineage>
        <taxon>Bacteria</taxon>
        <taxon>Bacillati</taxon>
        <taxon>Actinomycetota</taxon>
        <taxon>Actinomycetes</taxon>
        <taxon>Propionibacteriales</taxon>
        <taxon>Propionibacteriaceae</taxon>
        <taxon>Microlunatus</taxon>
    </lineage>
</organism>
<evidence type="ECO:0000313" key="4">
    <source>
        <dbReference type="Proteomes" id="UP000198825"/>
    </source>
</evidence>
<dbReference type="EMBL" id="LT629799">
    <property type="protein sequence ID" value="SDU86745.1"/>
    <property type="molecule type" value="Genomic_DNA"/>
</dbReference>
<evidence type="ECO:0000256" key="2">
    <source>
        <dbReference type="SAM" id="Phobius"/>
    </source>
</evidence>
<keyword evidence="4" id="KW-1185">Reference proteome</keyword>
<dbReference type="AlphaFoldDB" id="A0A1H2M164"/>
<feature type="compositionally biased region" description="Low complexity" evidence="1">
    <location>
        <begin position="145"/>
        <end position="159"/>
    </location>
</feature>
<feature type="transmembrane region" description="Helical" evidence="2">
    <location>
        <begin position="34"/>
        <end position="52"/>
    </location>
</feature>
<keyword evidence="2" id="KW-0472">Membrane</keyword>
<gene>
    <name evidence="3" type="ORF">SAMN04488544_1194</name>
</gene>
<dbReference type="OrthoDB" id="3217020at2"/>
<evidence type="ECO:0000256" key="1">
    <source>
        <dbReference type="SAM" id="MobiDB-lite"/>
    </source>
</evidence>
<proteinExistence type="predicted"/>
<keyword evidence="2" id="KW-0812">Transmembrane</keyword>
<dbReference type="RefSeq" id="WP_157719828.1">
    <property type="nucleotide sequence ID" value="NZ_LT629799.1"/>
</dbReference>
<feature type="region of interest" description="Disordered" evidence="1">
    <location>
        <begin position="145"/>
        <end position="167"/>
    </location>
</feature>
<dbReference type="STRING" id="546874.SAMN04488544_1194"/>